<evidence type="ECO:0000313" key="2">
    <source>
        <dbReference type="EMBL" id="MEC5387422.1"/>
    </source>
</evidence>
<accession>A0ABU6K698</accession>
<dbReference type="EMBL" id="JAYXHS010000003">
    <property type="protein sequence ID" value="MEC5387422.1"/>
    <property type="molecule type" value="Genomic_DNA"/>
</dbReference>
<dbReference type="Proteomes" id="UP001331561">
    <property type="component" value="Unassembled WGS sequence"/>
</dbReference>
<feature type="domain" description="AraC effector-binding" evidence="1">
    <location>
        <begin position="3"/>
        <end position="154"/>
    </location>
</feature>
<proteinExistence type="predicted"/>
<protein>
    <submittedName>
        <fullName evidence="2">GyrI-like domain-containing protein</fullName>
    </submittedName>
</protein>
<dbReference type="Gene3D" id="3.20.80.10">
    <property type="entry name" value="Regulatory factor, effector binding domain"/>
    <property type="match status" value="1"/>
</dbReference>
<comment type="caution">
    <text evidence="2">The sequence shown here is derived from an EMBL/GenBank/DDBJ whole genome shotgun (WGS) entry which is preliminary data.</text>
</comment>
<dbReference type="SUPFAM" id="SSF55136">
    <property type="entry name" value="Probable bacterial effector-binding domain"/>
    <property type="match status" value="1"/>
</dbReference>
<evidence type="ECO:0000313" key="3">
    <source>
        <dbReference type="Proteomes" id="UP001331561"/>
    </source>
</evidence>
<evidence type="ECO:0000259" key="1">
    <source>
        <dbReference type="SMART" id="SM00871"/>
    </source>
</evidence>
<dbReference type="InterPro" id="IPR010499">
    <property type="entry name" value="AraC_E-bd"/>
</dbReference>
<name>A0ABU6K698_9RHOO</name>
<dbReference type="InterPro" id="IPR029442">
    <property type="entry name" value="GyrI-like"/>
</dbReference>
<dbReference type="InterPro" id="IPR011256">
    <property type="entry name" value="Reg_factor_effector_dom_sf"/>
</dbReference>
<organism evidence="2 3">
    <name type="scientific">Uliginosibacterium silvisoli</name>
    <dbReference type="NCBI Taxonomy" id="3114758"/>
    <lineage>
        <taxon>Bacteria</taxon>
        <taxon>Pseudomonadati</taxon>
        <taxon>Pseudomonadota</taxon>
        <taxon>Betaproteobacteria</taxon>
        <taxon>Rhodocyclales</taxon>
        <taxon>Zoogloeaceae</taxon>
        <taxon>Uliginosibacterium</taxon>
    </lineage>
</organism>
<dbReference type="Pfam" id="PF06445">
    <property type="entry name" value="GyrI-like"/>
    <property type="match status" value="1"/>
</dbReference>
<keyword evidence="3" id="KW-1185">Reference proteome</keyword>
<reference evidence="2 3" key="1">
    <citation type="submission" date="2024-01" db="EMBL/GenBank/DDBJ databases">
        <title>Uliginosibacterium soil sp. nov.</title>
        <authorList>
            <person name="Lv Y."/>
        </authorList>
    </citation>
    <scope>NUCLEOTIDE SEQUENCE [LARGE SCALE GENOMIC DNA]</scope>
    <source>
        <strain evidence="2 3">H3</strain>
    </source>
</reference>
<sequence>MIETPHITDSQAQRVACIPLTVSRTEIQHVMGPAISEVYGTLAAQGIAPSGPWFTFHKQRPTDVFDFEACVPVAAPVAASGRVKPGELAARARVARTVYHGGYEGLGGAWGEFIQWVEANGHKPAQDLWECYVVGPESSQDPANWRTELNLPLLDA</sequence>
<dbReference type="RefSeq" id="WP_327600391.1">
    <property type="nucleotide sequence ID" value="NZ_JAYXHS010000003.1"/>
</dbReference>
<gene>
    <name evidence="2" type="ORF">VVD49_16955</name>
</gene>
<dbReference type="SMART" id="SM00871">
    <property type="entry name" value="AraC_E_bind"/>
    <property type="match status" value="1"/>
</dbReference>